<gene>
    <name evidence="1" type="ORF">A2785_01245</name>
</gene>
<comment type="caution">
    <text evidence="1">The sequence shown here is derived from an EMBL/GenBank/DDBJ whole genome shotgun (WGS) entry which is preliminary data.</text>
</comment>
<proteinExistence type="predicted"/>
<dbReference type="InterPro" id="IPR026350">
    <property type="entry name" value="GxxExxY"/>
</dbReference>
<dbReference type="AlphaFoldDB" id="A0A1G1VMF8"/>
<sequence length="162" mass="18966">MEMMNKAHRMAEPKGYRRNGMETGERRKKRWQVINRSGKLLHGRLTEQIIGFCYEAYRQYGSGQKESVYQNALEEKFSAKKILFKREAPITVLSEDTGNRLGSHRLDFVIDEKVILEIKAIKFTPAKLEQQLYSYLRNSPYKVGLMINFGSSRLFVRRVILT</sequence>
<evidence type="ECO:0000313" key="1">
    <source>
        <dbReference type="EMBL" id="OGY16417.1"/>
    </source>
</evidence>
<dbReference type="NCBIfam" id="TIGR04256">
    <property type="entry name" value="GxxExxY"/>
    <property type="match status" value="1"/>
</dbReference>
<reference evidence="1 2" key="1">
    <citation type="journal article" date="2016" name="Nat. Commun.">
        <title>Thousands of microbial genomes shed light on interconnected biogeochemical processes in an aquifer system.</title>
        <authorList>
            <person name="Anantharaman K."/>
            <person name="Brown C.T."/>
            <person name="Hug L.A."/>
            <person name="Sharon I."/>
            <person name="Castelle C.J."/>
            <person name="Probst A.J."/>
            <person name="Thomas B.C."/>
            <person name="Singh A."/>
            <person name="Wilkins M.J."/>
            <person name="Karaoz U."/>
            <person name="Brodie E.L."/>
            <person name="Williams K.H."/>
            <person name="Hubbard S.S."/>
            <person name="Banfield J.F."/>
        </authorList>
    </citation>
    <scope>NUCLEOTIDE SEQUENCE [LARGE SCALE GENOMIC DNA]</scope>
</reference>
<dbReference type="Proteomes" id="UP000179069">
    <property type="component" value="Unassembled WGS sequence"/>
</dbReference>
<organism evidence="1 2">
    <name type="scientific">Candidatus Chisholmbacteria bacterium RIFCSPHIGHO2_01_FULL_49_18</name>
    <dbReference type="NCBI Taxonomy" id="1797590"/>
    <lineage>
        <taxon>Bacteria</taxon>
        <taxon>Candidatus Chisholmiibacteriota</taxon>
    </lineage>
</organism>
<evidence type="ECO:0000313" key="2">
    <source>
        <dbReference type="Proteomes" id="UP000179069"/>
    </source>
</evidence>
<dbReference type="Pfam" id="PF13366">
    <property type="entry name" value="PDDEXK_3"/>
    <property type="match status" value="1"/>
</dbReference>
<evidence type="ECO:0008006" key="3">
    <source>
        <dbReference type="Google" id="ProtNLM"/>
    </source>
</evidence>
<dbReference type="EMBL" id="MHCI01000016">
    <property type="protein sequence ID" value="OGY16417.1"/>
    <property type="molecule type" value="Genomic_DNA"/>
</dbReference>
<name>A0A1G1VMF8_9BACT</name>
<accession>A0A1G1VMF8</accession>
<protein>
    <recommendedName>
        <fullName evidence="3">GxxExxY protein</fullName>
    </recommendedName>
</protein>